<feature type="transmembrane region" description="Helical" evidence="2">
    <location>
        <begin position="143"/>
        <end position="164"/>
    </location>
</feature>
<keyword evidence="2" id="KW-0472">Membrane</keyword>
<dbReference type="InterPro" id="IPR045339">
    <property type="entry name" value="DUF6534"/>
</dbReference>
<dbReference type="EMBL" id="JAPEVG010000075">
    <property type="protein sequence ID" value="KAJ8487668.1"/>
    <property type="molecule type" value="Genomic_DNA"/>
</dbReference>
<feature type="region of interest" description="Disordered" evidence="1">
    <location>
        <begin position="343"/>
        <end position="371"/>
    </location>
</feature>
<dbReference type="Proteomes" id="UP001215151">
    <property type="component" value="Unassembled WGS sequence"/>
</dbReference>
<feature type="transmembrane region" description="Helical" evidence="2">
    <location>
        <begin position="52"/>
        <end position="75"/>
    </location>
</feature>
<evidence type="ECO:0000313" key="4">
    <source>
        <dbReference type="EMBL" id="KAJ8487668.1"/>
    </source>
</evidence>
<keyword evidence="5" id="KW-1185">Reference proteome</keyword>
<feature type="compositionally biased region" description="Polar residues" evidence="1">
    <location>
        <begin position="292"/>
        <end position="306"/>
    </location>
</feature>
<keyword evidence="2" id="KW-1133">Transmembrane helix</keyword>
<name>A0AAD7TZ12_9APHY</name>
<evidence type="ECO:0000256" key="2">
    <source>
        <dbReference type="SAM" id="Phobius"/>
    </source>
</evidence>
<evidence type="ECO:0000313" key="5">
    <source>
        <dbReference type="Proteomes" id="UP001215151"/>
    </source>
</evidence>
<gene>
    <name evidence="4" type="ORF">ONZ51_g4048</name>
</gene>
<feature type="domain" description="DUF6534" evidence="3">
    <location>
        <begin position="195"/>
        <end position="283"/>
    </location>
</feature>
<dbReference type="AlphaFoldDB" id="A0AAD7TZ12"/>
<accession>A0AAD7TZ12</accession>
<proteinExistence type="predicted"/>
<sequence length="371" mass="41134">MSAPFLHLLGFPSLDTTLGSIYLGTIFGVMLYGLTIHQAYRYYKLYPKDAWLYPKGIVTIVLAFETLHTVLWMYIGYRYMVMEAFNLPGILSSHWTISSTFLVTVSGIPLTQTPRRRAFSHELSVILRFHVPSVLYVPHMEPWFLIPAVISMIVGLAFAFDGRLSVASAKAFLVVKQVTDLDRISWMVSVAYGSSVASDIMLASILIVSLLRTRSETKARDMQSVLSVLIVYTINTGLLTSIVSFIAFLFGLLLRGNLIYAGVSIVGAKLYANSVLALLNSRKELQDRLTDNCDSVNLGGTPSTPNLPRPTGRAPRRGQQDSQVVSSIRWASNEHSAVRSQMSMMSGMNFATPPHLSEEPEMEEVRGEQAV</sequence>
<keyword evidence="2" id="KW-0812">Transmembrane</keyword>
<feature type="region of interest" description="Disordered" evidence="1">
    <location>
        <begin position="292"/>
        <end position="325"/>
    </location>
</feature>
<feature type="transmembrane region" description="Helical" evidence="2">
    <location>
        <begin position="95"/>
        <end position="111"/>
    </location>
</feature>
<comment type="caution">
    <text evidence="4">The sequence shown here is derived from an EMBL/GenBank/DDBJ whole genome shotgun (WGS) entry which is preliminary data.</text>
</comment>
<feature type="transmembrane region" description="Helical" evidence="2">
    <location>
        <begin position="258"/>
        <end position="279"/>
    </location>
</feature>
<feature type="transmembrane region" description="Helical" evidence="2">
    <location>
        <begin position="229"/>
        <end position="252"/>
    </location>
</feature>
<feature type="transmembrane region" description="Helical" evidence="2">
    <location>
        <begin position="184"/>
        <end position="208"/>
    </location>
</feature>
<protein>
    <recommendedName>
        <fullName evidence="3">DUF6534 domain-containing protein</fullName>
    </recommendedName>
</protein>
<feature type="transmembrane region" description="Helical" evidence="2">
    <location>
        <begin position="20"/>
        <end position="40"/>
    </location>
</feature>
<dbReference type="PANTHER" id="PTHR40465">
    <property type="entry name" value="CHROMOSOME 1, WHOLE GENOME SHOTGUN SEQUENCE"/>
    <property type="match status" value="1"/>
</dbReference>
<dbReference type="Pfam" id="PF20152">
    <property type="entry name" value="DUF6534"/>
    <property type="match status" value="1"/>
</dbReference>
<organism evidence="4 5">
    <name type="scientific">Trametes cubensis</name>
    <dbReference type="NCBI Taxonomy" id="1111947"/>
    <lineage>
        <taxon>Eukaryota</taxon>
        <taxon>Fungi</taxon>
        <taxon>Dikarya</taxon>
        <taxon>Basidiomycota</taxon>
        <taxon>Agaricomycotina</taxon>
        <taxon>Agaricomycetes</taxon>
        <taxon>Polyporales</taxon>
        <taxon>Polyporaceae</taxon>
        <taxon>Trametes</taxon>
    </lineage>
</organism>
<reference evidence="4" key="1">
    <citation type="submission" date="2022-11" db="EMBL/GenBank/DDBJ databases">
        <title>Genome Sequence of Cubamyces cubensis.</title>
        <authorList>
            <person name="Buettner E."/>
        </authorList>
    </citation>
    <scope>NUCLEOTIDE SEQUENCE</scope>
    <source>
        <strain evidence="4">MPL-01</strain>
    </source>
</reference>
<evidence type="ECO:0000259" key="3">
    <source>
        <dbReference type="Pfam" id="PF20152"/>
    </source>
</evidence>
<evidence type="ECO:0000256" key="1">
    <source>
        <dbReference type="SAM" id="MobiDB-lite"/>
    </source>
</evidence>
<dbReference type="PANTHER" id="PTHR40465:SF1">
    <property type="entry name" value="DUF6534 DOMAIN-CONTAINING PROTEIN"/>
    <property type="match status" value="1"/>
</dbReference>